<feature type="compositionally biased region" description="Gly residues" evidence="1">
    <location>
        <begin position="58"/>
        <end position="79"/>
    </location>
</feature>
<evidence type="ECO:0000256" key="1">
    <source>
        <dbReference type="SAM" id="MobiDB-lite"/>
    </source>
</evidence>
<dbReference type="OrthoDB" id="10499461at2759"/>
<dbReference type="AlphaFoldDB" id="A0A9P6QR59"/>
<dbReference type="Proteomes" id="UP000823405">
    <property type="component" value="Unassembled WGS sequence"/>
</dbReference>
<sequence length="79" mass="8168">MPMKPPTPSRMHHLQFGPGGPSSHDRRGSLPGSGYPHPLHHHLQHHQDMDTTMDSDGSSGGDSGDECFGGGGGGGGLTQ</sequence>
<feature type="region of interest" description="Disordered" evidence="1">
    <location>
        <begin position="1"/>
        <end position="79"/>
    </location>
</feature>
<evidence type="ECO:0000313" key="2">
    <source>
        <dbReference type="EMBL" id="KAG0290287.1"/>
    </source>
</evidence>
<gene>
    <name evidence="2" type="ORF">BGZ97_006211</name>
</gene>
<feature type="non-terminal residue" evidence="2">
    <location>
        <position position="79"/>
    </location>
</feature>
<name>A0A9P6QR59_9FUNG</name>
<proteinExistence type="predicted"/>
<comment type="caution">
    <text evidence="2">The sequence shown here is derived from an EMBL/GenBank/DDBJ whole genome shotgun (WGS) entry which is preliminary data.</text>
</comment>
<dbReference type="EMBL" id="JAAAIN010002760">
    <property type="protein sequence ID" value="KAG0290287.1"/>
    <property type="molecule type" value="Genomic_DNA"/>
</dbReference>
<reference evidence="2" key="1">
    <citation type="journal article" date="2020" name="Fungal Divers.">
        <title>Resolving the Mortierellaceae phylogeny through synthesis of multi-gene phylogenetics and phylogenomics.</title>
        <authorList>
            <person name="Vandepol N."/>
            <person name="Liber J."/>
            <person name="Desiro A."/>
            <person name="Na H."/>
            <person name="Kennedy M."/>
            <person name="Barry K."/>
            <person name="Grigoriev I.V."/>
            <person name="Miller A.N."/>
            <person name="O'Donnell K."/>
            <person name="Stajich J.E."/>
            <person name="Bonito G."/>
        </authorList>
    </citation>
    <scope>NUCLEOTIDE SEQUENCE</scope>
    <source>
        <strain evidence="2">NVP60</strain>
    </source>
</reference>
<keyword evidence="3" id="KW-1185">Reference proteome</keyword>
<evidence type="ECO:0000313" key="3">
    <source>
        <dbReference type="Proteomes" id="UP000823405"/>
    </source>
</evidence>
<protein>
    <submittedName>
        <fullName evidence="2">Uncharacterized protein</fullName>
    </submittedName>
</protein>
<organism evidence="2 3">
    <name type="scientific">Linnemannia gamsii</name>
    <dbReference type="NCBI Taxonomy" id="64522"/>
    <lineage>
        <taxon>Eukaryota</taxon>
        <taxon>Fungi</taxon>
        <taxon>Fungi incertae sedis</taxon>
        <taxon>Mucoromycota</taxon>
        <taxon>Mortierellomycotina</taxon>
        <taxon>Mortierellomycetes</taxon>
        <taxon>Mortierellales</taxon>
        <taxon>Mortierellaceae</taxon>
        <taxon>Linnemannia</taxon>
    </lineage>
</organism>
<accession>A0A9P6QR59</accession>